<dbReference type="STRING" id="554065.E1ZTA5"/>
<keyword evidence="3" id="KW-1185">Reference proteome</keyword>
<dbReference type="AlphaFoldDB" id="E1ZTA5"/>
<gene>
    <name evidence="2" type="ORF">CHLNCDRAFT_141599</name>
</gene>
<sequence length="262" mass="25326">MAKAVRWPAGFFPGSGVQVAAPVQRVGPPSRALGRPVHAAAAAAGAADAGANGGGATSSASSSKAPPAGFASLELMIANQLGGGPGGDWKEVEQCFVLSPPDGASPRCLVHFIGGSFVGAAPQLAYRPLLEGLAARGALVVAVPYATSFDHLRVADEVHFKFERCLKALGPQLSGLAKLGMGVTSMIAQTVASTSAAEDIDALADEVGGFCGLPPAAPGPRPAALPPARGAPAGAASGGGGGGGSGGGGPGDSPSGSFDANI</sequence>
<dbReference type="KEGG" id="cvr:CHLNCDRAFT_141599"/>
<evidence type="ECO:0000313" key="2">
    <source>
        <dbReference type="EMBL" id="EFN50941.1"/>
    </source>
</evidence>
<dbReference type="GeneID" id="17350405"/>
<dbReference type="OrthoDB" id="4892at2759"/>
<protein>
    <submittedName>
        <fullName evidence="2">Uncharacterized protein</fullName>
    </submittedName>
</protein>
<feature type="compositionally biased region" description="Low complexity" evidence="1">
    <location>
        <begin position="252"/>
        <end position="262"/>
    </location>
</feature>
<dbReference type="Pfam" id="PF07082">
    <property type="entry name" value="DUF1350"/>
    <property type="match status" value="1"/>
</dbReference>
<dbReference type="EMBL" id="GL433870">
    <property type="protein sequence ID" value="EFN50941.1"/>
    <property type="molecule type" value="Genomic_DNA"/>
</dbReference>
<dbReference type="PANTHER" id="PTHR34127:SF1">
    <property type="entry name" value="OS04G0405600 PROTEIN"/>
    <property type="match status" value="1"/>
</dbReference>
<reference evidence="2 3" key="1">
    <citation type="journal article" date="2010" name="Plant Cell">
        <title>The Chlorella variabilis NC64A genome reveals adaptation to photosymbiosis, coevolution with viruses, and cryptic sex.</title>
        <authorList>
            <person name="Blanc G."/>
            <person name="Duncan G."/>
            <person name="Agarkova I."/>
            <person name="Borodovsky M."/>
            <person name="Gurnon J."/>
            <person name="Kuo A."/>
            <person name="Lindquist E."/>
            <person name="Lucas S."/>
            <person name="Pangilinan J."/>
            <person name="Polle J."/>
            <person name="Salamov A."/>
            <person name="Terry A."/>
            <person name="Yamada T."/>
            <person name="Dunigan D.D."/>
            <person name="Grigoriev I.V."/>
            <person name="Claverie J.M."/>
            <person name="Van Etten J.L."/>
        </authorList>
    </citation>
    <scope>NUCLEOTIDE SEQUENCE [LARGE SCALE GENOMIC DNA]</scope>
    <source>
        <strain evidence="2 3">NC64A</strain>
    </source>
</reference>
<feature type="compositionally biased region" description="Gly residues" evidence="1">
    <location>
        <begin position="236"/>
        <end position="251"/>
    </location>
</feature>
<name>E1ZTA5_CHLVA</name>
<dbReference type="eggNOG" id="ENOG502QSXN">
    <property type="taxonomic scope" value="Eukaryota"/>
</dbReference>
<feature type="region of interest" description="Disordered" evidence="1">
    <location>
        <begin position="218"/>
        <end position="262"/>
    </location>
</feature>
<dbReference type="InterPro" id="IPR010765">
    <property type="entry name" value="DUF1350"/>
</dbReference>
<dbReference type="Proteomes" id="UP000008141">
    <property type="component" value="Unassembled WGS sequence"/>
</dbReference>
<organism evidence="3">
    <name type="scientific">Chlorella variabilis</name>
    <name type="common">Green alga</name>
    <dbReference type="NCBI Taxonomy" id="554065"/>
    <lineage>
        <taxon>Eukaryota</taxon>
        <taxon>Viridiplantae</taxon>
        <taxon>Chlorophyta</taxon>
        <taxon>core chlorophytes</taxon>
        <taxon>Trebouxiophyceae</taxon>
        <taxon>Chlorellales</taxon>
        <taxon>Chlorellaceae</taxon>
        <taxon>Chlorella clade</taxon>
        <taxon>Chlorella</taxon>
    </lineage>
</organism>
<accession>E1ZTA5</accession>
<feature type="compositionally biased region" description="Low complexity" evidence="1">
    <location>
        <begin position="226"/>
        <end position="235"/>
    </location>
</feature>
<dbReference type="PANTHER" id="PTHR34127">
    <property type="entry name" value="OS04G0405600 PROTEIN"/>
    <property type="match status" value="1"/>
</dbReference>
<evidence type="ECO:0000256" key="1">
    <source>
        <dbReference type="SAM" id="MobiDB-lite"/>
    </source>
</evidence>
<dbReference type="ESTHER" id="chlva-e1zta5">
    <property type="family name" value="Duf_1350"/>
</dbReference>
<evidence type="ECO:0000313" key="3">
    <source>
        <dbReference type="Proteomes" id="UP000008141"/>
    </source>
</evidence>
<dbReference type="RefSeq" id="XP_005843043.1">
    <property type="nucleotide sequence ID" value="XM_005842981.1"/>
</dbReference>
<dbReference type="InParanoid" id="E1ZTA5"/>
<proteinExistence type="predicted"/>